<dbReference type="InterPro" id="IPR039425">
    <property type="entry name" value="RNA_pol_sigma-70-like"/>
</dbReference>
<accession>A0A0J6CY74</accession>
<organism evidence="7 8">
    <name type="scientific">Guptibacillus hwajinpoensis</name>
    <dbReference type="NCBI Taxonomy" id="208199"/>
    <lineage>
        <taxon>Bacteria</taxon>
        <taxon>Bacillati</taxon>
        <taxon>Bacillota</taxon>
        <taxon>Bacilli</taxon>
        <taxon>Bacillales</taxon>
        <taxon>Guptibacillaceae</taxon>
        <taxon>Guptibacillus</taxon>
    </lineage>
</organism>
<feature type="domain" description="RNA polymerase sigma-70 region 2" evidence="5">
    <location>
        <begin position="24"/>
        <end position="92"/>
    </location>
</feature>
<dbReference type="Proteomes" id="UP000035996">
    <property type="component" value="Unassembled WGS sequence"/>
</dbReference>
<dbReference type="SUPFAM" id="SSF88946">
    <property type="entry name" value="Sigma2 domain of RNA polymerase sigma factors"/>
    <property type="match status" value="1"/>
</dbReference>
<keyword evidence="3" id="KW-0731">Sigma factor</keyword>
<dbReference type="InterPro" id="IPR013324">
    <property type="entry name" value="RNA_pol_sigma_r3/r4-like"/>
</dbReference>
<evidence type="ECO:0000256" key="1">
    <source>
        <dbReference type="ARBA" id="ARBA00010641"/>
    </source>
</evidence>
<protein>
    <submittedName>
        <fullName evidence="7">RNA polymerase sigma70 factor</fullName>
    </submittedName>
</protein>
<dbReference type="AlphaFoldDB" id="A0A0J6CY74"/>
<sequence length="190" mass="22127">MRELNDADLYVKVQAKDKEALSLLYDRYEKLLYSFSYRIVKDGGLAEEIMQEVFIKLWKGKAQYSDDKGKFSSWLLTMTRHTAIDVLRRQSKEPDFELDERDSLHSDEDSVEDQVVWKERGQVLRTAVSKLKDEQQKIIEMFYFKGMTHKKISEEFDLPLGTVKGRIRLALKHLKTSLGEKGGVSDESNL</sequence>
<dbReference type="Gene3D" id="1.10.10.10">
    <property type="entry name" value="Winged helix-like DNA-binding domain superfamily/Winged helix DNA-binding domain"/>
    <property type="match status" value="1"/>
</dbReference>
<keyword evidence="8" id="KW-1185">Reference proteome</keyword>
<keyword evidence="4" id="KW-0804">Transcription</keyword>
<dbReference type="Pfam" id="PF04542">
    <property type="entry name" value="Sigma70_r2"/>
    <property type="match status" value="1"/>
</dbReference>
<dbReference type="OrthoDB" id="9784272at2"/>
<evidence type="ECO:0000256" key="2">
    <source>
        <dbReference type="ARBA" id="ARBA00023015"/>
    </source>
</evidence>
<dbReference type="InterPro" id="IPR013325">
    <property type="entry name" value="RNA_pol_sigma_r2"/>
</dbReference>
<evidence type="ECO:0000256" key="4">
    <source>
        <dbReference type="ARBA" id="ARBA00023163"/>
    </source>
</evidence>
<dbReference type="Pfam" id="PF08281">
    <property type="entry name" value="Sigma70_r4_2"/>
    <property type="match status" value="1"/>
</dbReference>
<evidence type="ECO:0000313" key="8">
    <source>
        <dbReference type="Proteomes" id="UP000035996"/>
    </source>
</evidence>
<dbReference type="STRING" id="157733.AB986_01630"/>
<dbReference type="EMBL" id="LELK01000001">
    <property type="protein sequence ID" value="KMM38053.1"/>
    <property type="molecule type" value="Genomic_DNA"/>
</dbReference>
<dbReference type="GO" id="GO:0003677">
    <property type="term" value="F:DNA binding"/>
    <property type="evidence" value="ECO:0007669"/>
    <property type="project" value="InterPro"/>
</dbReference>
<proteinExistence type="inferred from homology"/>
<dbReference type="InterPro" id="IPR036388">
    <property type="entry name" value="WH-like_DNA-bd_sf"/>
</dbReference>
<dbReference type="InterPro" id="IPR014284">
    <property type="entry name" value="RNA_pol_sigma-70_dom"/>
</dbReference>
<dbReference type="Gene3D" id="1.10.1740.10">
    <property type="match status" value="1"/>
</dbReference>
<dbReference type="PANTHER" id="PTHR43133">
    <property type="entry name" value="RNA POLYMERASE ECF-TYPE SIGMA FACTO"/>
    <property type="match status" value="1"/>
</dbReference>
<dbReference type="PATRIC" id="fig|157733.3.peg.2535"/>
<dbReference type="GO" id="GO:0006352">
    <property type="term" value="P:DNA-templated transcription initiation"/>
    <property type="evidence" value="ECO:0007669"/>
    <property type="project" value="InterPro"/>
</dbReference>
<dbReference type="GO" id="GO:0016987">
    <property type="term" value="F:sigma factor activity"/>
    <property type="evidence" value="ECO:0007669"/>
    <property type="project" value="UniProtKB-KW"/>
</dbReference>
<dbReference type="PANTHER" id="PTHR43133:SF62">
    <property type="entry name" value="RNA POLYMERASE SIGMA FACTOR SIGZ"/>
    <property type="match status" value="1"/>
</dbReference>
<reference evidence="7" key="1">
    <citation type="submission" date="2015-06" db="EMBL/GenBank/DDBJ databases">
        <authorList>
            <person name="Liu B."/>
            <person name="Wang J."/>
            <person name="Zhu Y."/>
            <person name="Liu G."/>
            <person name="Chen Q."/>
            <person name="Zheng C."/>
            <person name="Che J."/>
            <person name="Ge C."/>
            <person name="Shi H."/>
            <person name="Pan Z."/>
            <person name="Liu X."/>
        </authorList>
    </citation>
    <scope>NUCLEOTIDE SEQUENCE [LARGE SCALE GENOMIC DNA]</scope>
    <source>
        <strain evidence="7">DSM 16346</strain>
    </source>
</reference>
<evidence type="ECO:0000259" key="6">
    <source>
        <dbReference type="Pfam" id="PF08281"/>
    </source>
</evidence>
<comment type="caution">
    <text evidence="7">The sequence shown here is derived from an EMBL/GenBank/DDBJ whole genome shotgun (WGS) entry which is preliminary data.</text>
</comment>
<evidence type="ECO:0000259" key="5">
    <source>
        <dbReference type="Pfam" id="PF04542"/>
    </source>
</evidence>
<evidence type="ECO:0000256" key="3">
    <source>
        <dbReference type="ARBA" id="ARBA00023082"/>
    </source>
</evidence>
<gene>
    <name evidence="7" type="ORF">AB986_01630</name>
</gene>
<comment type="similarity">
    <text evidence="1">Belongs to the sigma-70 factor family. ECF subfamily.</text>
</comment>
<keyword evidence="2" id="KW-0805">Transcription regulation</keyword>
<name>A0A0J6CY74_9BACL</name>
<dbReference type="InterPro" id="IPR007627">
    <property type="entry name" value="RNA_pol_sigma70_r2"/>
</dbReference>
<evidence type="ECO:0000313" key="7">
    <source>
        <dbReference type="EMBL" id="KMM38053.1"/>
    </source>
</evidence>
<dbReference type="RefSeq" id="WP_048309136.1">
    <property type="nucleotide sequence ID" value="NZ_CP119526.1"/>
</dbReference>
<dbReference type="NCBIfam" id="TIGR02937">
    <property type="entry name" value="sigma70-ECF"/>
    <property type="match status" value="1"/>
</dbReference>
<dbReference type="InterPro" id="IPR013249">
    <property type="entry name" value="RNA_pol_sigma70_r4_t2"/>
</dbReference>
<dbReference type="SUPFAM" id="SSF88659">
    <property type="entry name" value="Sigma3 and sigma4 domains of RNA polymerase sigma factors"/>
    <property type="match status" value="1"/>
</dbReference>
<feature type="domain" description="RNA polymerase sigma factor 70 region 4 type 2" evidence="6">
    <location>
        <begin position="123"/>
        <end position="174"/>
    </location>
</feature>
<dbReference type="CDD" id="cd06171">
    <property type="entry name" value="Sigma70_r4"/>
    <property type="match status" value="1"/>
</dbReference>